<dbReference type="Pfam" id="PF01614">
    <property type="entry name" value="IclR_C"/>
    <property type="match status" value="1"/>
</dbReference>
<dbReference type="InterPro" id="IPR036390">
    <property type="entry name" value="WH_DNA-bd_sf"/>
</dbReference>
<evidence type="ECO:0000259" key="4">
    <source>
        <dbReference type="PROSITE" id="PS51077"/>
    </source>
</evidence>
<accession>A0A949NFE2</accession>
<dbReference type="Gene3D" id="3.30.450.40">
    <property type="match status" value="1"/>
</dbReference>
<dbReference type="Pfam" id="PF09339">
    <property type="entry name" value="HTH_IclR"/>
    <property type="match status" value="1"/>
</dbReference>
<dbReference type="PROSITE" id="PS51078">
    <property type="entry name" value="ICLR_ED"/>
    <property type="match status" value="1"/>
</dbReference>
<dbReference type="SUPFAM" id="SSF46785">
    <property type="entry name" value="Winged helix' DNA-binding domain"/>
    <property type="match status" value="1"/>
</dbReference>
<feature type="domain" description="HTH iclR-type" evidence="4">
    <location>
        <begin position="23"/>
        <end position="85"/>
    </location>
</feature>
<dbReference type="Proteomes" id="UP000712157">
    <property type="component" value="Unassembled WGS sequence"/>
</dbReference>
<dbReference type="SMART" id="SM00346">
    <property type="entry name" value="HTH_ICLR"/>
    <property type="match status" value="1"/>
</dbReference>
<dbReference type="Gene3D" id="1.10.10.10">
    <property type="entry name" value="Winged helix-like DNA-binding domain superfamily/Winged helix DNA-binding domain"/>
    <property type="match status" value="1"/>
</dbReference>
<dbReference type="PROSITE" id="PS51077">
    <property type="entry name" value="HTH_ICLR"/>
    <property type="match status" value="1"/>
</dbReference>
<dbReference type="SUPFAM" id="SSF55781">
    <property type="entry name" value="GAF domain-like"/>
    <property type="match status" value="1"/>
</dbReference>
<feature type="domain" description="IclR-ED" evidence="5">
    <location>
        <begin position="86"/>
        <end position="268"/>
    </location>
</feature>
<evidence type="ECO:0000256" key="3">
    <source>
        <dbReference type="ARBA" id="ARBA00023163"/>
    </source>
</evidence>
<evidence type="ECO:0000256" key="2">
    <source>
        <dbReference type="ARBA" id="ARBA00023125"/>
    </source>
</evidence>
<evidence type="ECO:0000313" key="6">
    <source>
        <dbReference type="EMBL" id="MBU9735048.1"/>
    </source>
</evidence>
<dbReference type="GO" id="GO:0045892">
    <property type="term" value="P:negative regulation of DNA-templated transcription"/>
    <property type="evidence" value="ECO:0007669"/>
    <property type="project" value="TreeGrafter"/>
</dbReference>
<dbReference type="GO" id="GO:0003700">
    <property type="term" value="F:DNA-binding transcription factor activity"/>
    <property type="evidence" value="ECO:0007669"/>
    <property type="project" value="TreeGrafter"/>
</dbReference>
<gene>
    <name evidence="6" type="ORF">KTH89_00770</name>
</gene>
<keyword evidence="3" id="KW-0804">Transcription</keyword>
<keyword evidence="1" id="KW-0805">Transcription regulation</keyword>
<dbReference type="InterPro" id="IPR050707">
    <property type="entry name" value="HTH_MetabolicPath_Reg"/>
</dbReference>
<dbReference type="AlphaFoldDB" id="A0A949NFE2"/>
<dbReference type="RefSeq" id="WP_238720266.1">
    <property type="nucleotide sequence ID" value="NZ_JAHQCW010000001.1"/>
</dbReference>
<dbReference type="EMBL" id="JAHQCW010000001">
    <property type="protein sequence ID" value="MBU9735048.1"/>
    <property type="molecule type" value="Genomic_DNA"/>
</dbReference>
<evidence type="ECO:0000256" key="1">
    <source>
        <dbReference type="ARBA" id="ARBA00023015"/>
    </source>
</evidence>
<dbReference type="GO" id="GO:0003677">
    <property type="term" value="F:DNA binding"/>
    <property type="evidence" value="ECO:0007669"/>
    <property type="project" value="UniProtKB-KW"/>
</dbReference>
<proteinExistence type="predicted"/>
<dbReference type="InterPro" id="IPR036388">
    <property type="entry name" value="WH-like_DNA-bd_sf"/>
</dbReference>
<dbReference type="InterPro" id="IPR014757">
    <property type="entry name" value="Tscrpt_reg_IclR_C"/>
</dbReference>
<comment type="caution">
    <text evidence="6">The sequence shown here is derived from an EMBL/GenBank/DDBJ whole genome shotgun (WGS) entry which is preliminary data.</text>
</comment>
<keyword evidence="2" id="KW-0238">DNA-binding</keyword>
<organism evidence="6 7">
    <name type="scientific">Diplocloster agilis</name>
    <dbReference type="NCBI Taxonomy" id="2850323"/>
    <lineage>
        <taxon>Bacteria</taxon>
        <taxon>Bacillati</taxon>
        <taxon>Bacillota</taxon>
        <taxon>Clostridia</taxon>
        <taxon>Lachnospirales</taxon>
        <taxon>Lachnospiraceae</taxon>
        <taxon>Diplocloster</taxon>
    </lineage>
</organism>
<dbReference type="InterPro" id="IPR029016">
    <property type="entry name" value="GAF-like_dom_sf"/>
</dbReference>
<dbReference type="PANTHER" id="PTHR30136:SF24">
    <property type="entry name" value="HTH-TYPE TRANSCRIPTIONAL REPRESSOR ALLR"/>
    <property type="match status" value="1"/>
</dbReference>
<name>A0A949NFE2_9FIRM</name>
<protein>
    <submittedName>
        <fullName evidence="6">IclR family transcriptional regulator</fullName>
    </submittedName>
</protein>
<keyword evidence="7" id="KW-1185">Reference proteome</keyword>
<sequence>MNTTDLKKDNVNLDTAPKTSYAPKTIGKVLAVLECFSLEQPELTAEQIKEKLGLSTSTLYRYLLSMEEEGYLLKNTVTGRYTLGLHIIELAGIALSQMDLRRHGQIELDQLSLEIGLNTNLGVLYQGDIFHIAFSIPHEVDKMYAVLGRRTAAHVTAMGKAVYANMPQEVVRGIITQYGWRPCTKKSITNFQDLFEELKKTNQRGYSLDCEENSVGSWCIGAPVFKSGGEVVGALSATGTTEYMKQNLGTVSRAVMEQASHLSSKLGYIGSYFQK</sequence>
<evidence type="ECO:0000313" key="7">
    <source>
        <dbReference type="Proteomes" id="UP000712157"/>
    </source>
</evidence>
<evidence type="ECO:0000259" key="5">
    <source>
        <dbReference type="PROSITE" id="PS51078"/>
    </source>
</evidence>
<dbReference type="PANTHER" id="PTHR30136">
    <property type="entry name" value="HELIX-TURN-HELIX TRANSCRIPTIONAL REGULATOR, ICLR FAMILY"/>
    <property type="match status" value="1"/>
</dbReference>
<reference evidence="6" key="1">
    <citation type="submission" date="2021-06" db="EMBL/GenBank/DDBJ databases">
        <title>Description of novel taxa of the family Lachnospiraceae.</title>
        <authorList>
            <person name="Chaplin A.V."/>
            <person name="Sokolova S.R."/>
            <person name="Pikina A.P."/>
            <person name="Korzhanova M."/>
            <person name="Belova V."/>
            <person name="Korostin D."/>
            <person name="Efimov B.A."/>
        </authorList>
    </citation>
    <scope>NUCLEOTIDE SEQUENCE</scope>
    <source>
        <strain evidence="6">ASD5720</strain>
    </source>
</reference>
<dbReference type="InterPro" id="IPR005471">
    <property type="entry name" value="Tscrpt_reg_IclR_N"/>
</dbReference>